<protein>
    <submittedName>
        <fullName evidence="2">Uncharacterized protein</fullName>
    </submittedName>
</protein>
<dbReference type="Proteomes" id="UP001159371">
    <property type="component" value="Unassembled WGS sequence"/>
</dbReference>
<evidence type="ECO:0000313" key="3">
    <source>
        <dbReference type="Proteomes" id="UP001159371"/>
    </source>
</evidence>
<keyword evidence="1" id="KW-0732">Signal</keyword>
<dbReference type="RefSeq" id="WP_280657011.1">
    <property type="nucleotide sequence ID" value="NZ_JANQDO010000073.1"/>
</dbReference>
<sequence>MKRFNLFAATSVCSCCLGFMCADFVLAGPVPVGSLSGVTLPGRATAPVNITPVTVPQQTVFPANINAPTTTPVTVAPNVTPATPVTVAPNVTPTTPVTPIQVGETAAAQVAIGRGVTVTGIYRTLSIPAATATVNDQVSTVVTLTSVNDNPSQFLLEGTFRQVTNTSAFLALATAAEFSLSQVQVGTSIALTGAEYTQVAALINTLPELFVSLAEPESRAKQFNFSRQLITSREDKKFQAVPISNVDPQILNRAILAYNGILDSSDDVTVIALSKNADFLAIGASLSEMRVAIKGL</sequence>
<dbReference type="PROSITE" id="PS51257">
    <property type="entry name" value="PROKAR_LIPOPROTEIN"/>
    <property type="match status" value="1"/>
</dbReference>
<proteinExistence type="predicted"/>
<feature type="chain" id="PRO_5046233527" evidence="1">
    <location>
        <begin position="28"/>
        <end position="296"/>
    </location>
</feature>
<comment type="caution">
    <text evidence="2">The sequence shown here is derived from an EMBL/GenBank/DDBJ whole genome shotgun (WGS) entry which is preliminary data.</text>
</comment>
<organism evidence="2 3">
    <name type="scientific">Umezakia ovalisporum FSS-43</name>
    <dbReference type="NCBI Taxonomy" id="2740520"/>
    <lineage>
        <taxon>Bacteria</taxon>
        <taxon>Bacillati</taxon>
        <taxon>Cyanobacteriota</taxon>
        <taxon>Cyanophyceae</taxon>
        <taxon>Nostocales</taxon>
        <taxon>Nodulariaceae</taxon>
        <taxon>Umezakia</taxon>
    </lineage>
</organism>
<feature type="signal peptide" evidence="1">
    <location>
        <begin position="1"/>
        <end position="27"/>
    </location>
</feature>
<reference evidence="2 3" key="1">
    <citation type="journal article" date="2023" name="J. Phycol.">
        <title>Chrysosporum ovalisporum is synonymous with the true-branching cyanobacterium Umezakia natans (Nostocales/Aphanizomenonaceae).</title>
        <authorList>
            <person name="McGregor G.B."/>
            <person name="Sendall B.C."/>
            <person name="Niiyama Y."/>
            <person name="Tuji A."/>
            <person name="Willis A."/>
        </authorList>
    </citation>
    <scope>NUCLEOTIDE SEQUENCE [LARGE SCALE GENOMIC DNA]</scope>
    <source>
        <strain evidence="2 3">FSS-43</strain>
    </source>
</reference>
<name>A0ABT6K4D2_9CYAN</name>
<gene>
    <name evidence="2" type="ORF">NWP19_10615</name>
</gene>
<evidence type="ECO:0000313" key="2">
    <source>
        <dbReference type="EMBL" id="MDH6057222.1"/>
    </source>
</evidence>
<accession>A0ABT6K4D2</accession>
<evidence type="ECO:0000256" key="1">
    <source>
        <dbReference type="SAM" id="SignalP"/>
    </source>
</evidence>
<dbReference type="EMBL" id="JANQDO010000073">
    <property type="protein sequence ID" value="MDH6057222.1"/>
    <property type="molecule type" value="Genomic_DNA"/>
</dbReference>
<keyword evidence="3" id="KW-1185">Reference proteome</keyword>